<feature type="region of interest" description="Disordered" evidence="1">
    <location>
        <begin position="237"/>
        <end position="269"/>
    </location>
</feature>
<reference evidence="2" key="1">
    <citation type="journal article" date="2019" name="Sci. Rep.">
        <title>Draft genome of Tanacetum cinerariifolium, the natural source of mosquito coil.</title>
        <authorList>
            <person name="Yamashiro T."/>
            <person name="Shiraishi A."/>
            <person name="Satake H."/>
            <person name="Nakayama K."/>
        </authorList>
    </citation>
    <scope>NUCLEOTIDE SEQUENCE</scope>
</reference>
<organism evidence="2">
    <name type="scientific">Tanacetum cinerariifolium</name>
    <name type="common">Dalmatian daisy</name>
    <name type="synonym">Chrysanthemum cinerariifolium</name>
    <dbReference type="NCBI Taxonomy" id="118510"/>
    <lineage>
        <taxon>Eukaryota</taxon>
        <taxon>Viridiplantae</taxon>
        <taxon>Streptophyta</taxon>
        <taxon>Embryophyta</taxon>
        <taxon>Tracheophyta</taxon>
        <taxon>Spermatophyta</taxon>
        <taxon>Magnoliopsida</taxon>
        <taxon>eudicotyledons</taxon>
        <taxon>Gunneridae</taxon>
        <taxon>Pentapetalae</taxon>
        <taxon>asterids</taxon>
        <taxon>campanulids</taxon>
        <taxon>Asterales</taxon>
        <taxon>Asteraceae</taxon>
        <taxon>Asteroideae</taxon>
        <taxon>Anthemideae</taxon>
        <taxon>Anthemidinae</taxon>
        <taxon>Tanacetum</taxon>
    </lineage>
</organism>
<evidence type="ECO:0000313" key="2">
    <source>
        <dbReference type="EMBL" id="GEX62838.1"/>
    </source>
</evidence>
<proteinExistence type="predicted"/>
<dbReference type="AlphaFoldDB" id="A0A699H7A4"/>
<feature type="compositionally biased region" description="Polar residues" evidence="1">
    <location>
        <begin position="251"/>
        <end position="269"/>
    </location>
</feature>
<gene>
    <name evidence="2" type="ORF">Tci_334813</name>
</gene>
<accession>A0A699H7A4</accession>
<sequence>RTGDDSHTSGTGVRRSERVTRECTYQDFMKCQPLYFKSTEGVVELTQWFERMETVFRISNCLAKNQIELKKKMADKYFPRNKMKKIETELWNLEVQGTDLTCLLLYVNFPFSHSPYYPFDDNDGNLLHQGCQIVDKCKTGLGYNAVLPPYKGNFMPSKPDLSFSDLEEFVNEPIVKKPVFETTEAKASADKPKVIRKNLGSLLIKDWISNIKDEAESKPNIEKKTVKPSFAKIKFVKSKEQVKSPRKTIVKQGNHNRLNTHNPRGNQRN</sequence>
<protein>
    <recommendedName>
        <fullName evidence="3">Reverse transcriptase domain-containing protein</fullName>
    </recommendedName>
</protein>
<evidence type="ECO:0008006" key="3">
    <source>
        <dbReference type="Google" id="ProtNLM"/>
    </source>
</evidence>
<dbReference type="EMBL" id="BKCJ010119880">
    <property type="protein sequence ID" value="GEX62838.1"/>
    <property type="molecule type" value="Genomic_DNA"/>
</dbReference>
<name>A0A699H7A4_TANCI</name>
<feature type="non-terminal residue" evidence="2">
    <location>
        <position position="1"/>
    </location>
</feature>
<evidence type="ECO:0000256" key="1">
    <source>
        <dbReference type="SAM" id="MobiDB-lite"/>
    </source>
</evidence>
<comment type="caution">
    <text evidence="2">The sequence shown here is derived from an EMBL/GenBank/DDBJ whole genome shotgun (WGS) entry which is preliminary data.</text>
</comment>